<feature type="region of interest" description="Disordered" evidence="1">
    <location>
        <begin position="34"/>
        <end position="66"/>
    </location>
</feature>
<name>A0ABU6QRT3_9FABA</name>
<evidence type="ECO:0000313" key="3">
    <source>
        <dbReference type="Proteomes" id="UP001341840"/>
    </source>
</evidence>
<dbReference type="EMBL" id="JASCZI010001051">
    <property type="protein sequence ID" value="MED6114165.1"/>
    <property type="molecule type" value="Genomic_DNA"/>
</dbReference>
<sequence>MDAICGSERVNLFDKTISGIRWLCFELEGEEKNKVENPPRHGVGSVRDPGVSRTKGAPKTKGKSGRLQKCTLCKTTGHTRRRCGELHHKKQGNRVAENGIEVRDSSARHAEGANAKGMEAGGPSRKRTRQEQLEGMAEVASEPVDRMRIEDLLRTQQSRNNMDFGDLVMEDVDAQVMDIIKTLNKTLGDDISCGVD</sequence>
<keyword evidence="3" id="KW-1185">Reference proteome</keyword>
<evidence type="ECO:0000256" key="1">
    <source>
        <dbReference type="SAM" id="MobiDB-lite"/>
    </source>
</evidence>
<feature type="region of interest" description="Disordered" evidence="1">
    <location>
        <begin position="105"/>
        <end position="127"/>
    </location>
</feature>
<gene>
    <name evidence="2" type="ORF">PIB30_077648</name>
</gene>
<accession>A0ABU6QRT3</accession>
<feature type="compositionally biased region" description="Basic residues" evidence="1">
    <location>
        <begin position="56"/>
        <end position="66"/>
    </location>
</feature>
<organism evidence="2 3">
    <name type="scientific">Stylosanthes scabra</name>
    <dbReference type="NCBI Taxonomy" id="79078"/>
    <lineage>
        <taxon>Eukaryota</taxon>
        <taxon>Viridiplantae</taxon>
        <taxon>Streptophyta</taxon>
        <taxon>Embryophyta</taxon>
        <taxon>Tracheophyta</taxon>
        <taxon>Spermatophyta</taxon>
        <taxon>Magnoliopsida</taxon>
        <taxon>eudicotyledons</taxon>
        <taxon>Gunneridae</taxon>
        <taxon>Pentapetalae</taxon>
        <taxon>rosids</taxon>
        <taxon>fabids</taxon>
        <taxon>Fabales</taxon>
        <taxon>Fabaceae</taxon>
        <taxon>Papilionoideae</taxon>
        <taxon>50 kb inversion clade</taxon>
        <taxon>dalbergioids sensu lato</taxon>
        <taxon>Dalbergieae</taxon>
        <taxon>Pterocarpus clade</taxon>
        <taxon>Stylosanthes</taxon>
    </lineage>
</organism>
<comment type="caution">
    <text evidence="2">The sequence shown here is derived from an EMBL/GenBank/DDBJ whole genome shotgun (WGS) entry which is preliminary data.</text>
</comment>
<evidence type="ECO:0008006" key="4">
    <source>
        <dbReference type="Google" id="ProtNLM"/>
    </source>
</evidence>
<dbReference type="Proteomes" id="UP001341840">
    <property type="component" value="Unassembled WGS sequence"/>
</dbReference>
<evidence type="ECO:0000313" key="2">
    <source>
        <dbReference type="EMBL" id="MED6114165.1"/>
    </source>
</evidence>
<reference evidence="2 3" key="1">
    <citation type="journal article" date="2023" name="Plants (Basel)">
        <title>Bridging the Gap: Combining Genomics and Transcriptomics Approaches to Understand Stylosanthes scabra, an Orphan Legume from the Brazilian Caatinga.</title>
        <authorList>
            <person name="Ferreira-Neto J.R.C."/>
            <person name="da Silva M.D."/>
            <person name="Binneck E."/>
            <person name="de Melo N.F."/>
            <person name="da Silva R.H."/>
            <person name="de Melo A.L.T.M."/>
            <person name="Pandolfi V."/>
            <person name="Bustamante F.O."/>
            <person name="Brasileiro-Vidal A.C."/>
            <person name="Benko-Iseppon A.M."/>
        </authorList>
    </citation>
    <scope>NUCLEOTIDE SEQUENCE [LARGE SCALE GENOMIC DNA]</scope>
    <source>
        <tissue evidence="2">Leaves</tissue>
    </source>
</reference>
<protein>
    <recommendedName>
        <fullName evidence="4">Gag-pol polyprotein</fullName>
    </recommendedName>
</protein>
<proteinExistence type="predicted"/>